<dbReference type="Proteomes" id="UP001221142">
    <property type="component" value="Unassembled WGS sequence"/>
</dbReference>
<proteinExistence type="predicted"/>
<gene>
    <name evidence="2" type="ORF">FB45DRAFT_41182</name>
</gene>
<feature type="region of interest" description="Disordered" evidence="1">
    <location>
        <begin position="307"/>
        <end position="350"/>
    </location>
</feature>
<organism evidence="2 3">
    <name type="scientific">Roridomyces roridus</name>
    <dbReference type="NCBI Taxonomy" id="1738132"/>
    <lineage>
        <taxon>Eukaryota</taxon>
        <taxon>Fungi</taxon>
        <taxon>Dikarya</taxon>
        <taxon>Basidiomycota</taxon>
        <taxon>Agaricomycotina</taxon>
        <taxon>Agaricomycetes</taxon>
        <taxon>Agaricomycetidae</taxon>
        <taxon>Agaricales</taxon>
        <taxon>Marasmiineae</taxon>
        <taxon>Mycenaceae</taxon>
        <taxon>Roridomyces</taxon>
    </lineage>
</organism>
<evidence type="ECO:0000313" key="2">
    <source>
        <dbReference type="EMBL" id="KAJ7628593.1"/>
    </source>
</evidence>
<evidence type="ECO:0000313" key="3">
    <source>
        <dbReference type="Proteomes" id="UP001221142"/>
    </source>
</evidence>
<dbReference type="AlphaFoldDB" id="A0AAD7BRM8"/>
<sequence>MALAFDMRQRRFFRCQSLVHTRVAPSSTSSTSHPSHPSAISMPPLHKQLRSAILSSIPQSAPRFMHYLTEYGLGPIIANASASDLEGNSMVGEAMMNPSVADFMLSEAIPTKYYGSISTHIVEPGIFHALLDCESDYFDDYAPDSTVPHAIVTLFMGTLVTKLGFQELQAWFAEALGPAVRAAAKVCAEYSRVVDEAEGVPRKRARTTERVRNVSRLAEAAQALSGEHQPEPEPRVPVPRMPIFDSRFLGVPASWSSYARKTMTKFRAAARVEYDAFMAEAFPKDQPPLENPFEAFMIGFRSSNLFRPAPAVPPETPVASGTRRRRSCSVSPARVNHAEDPSSPKRRRVD</sequence>
<evidence type="ECO:0000256" key="1">
    <source>
        <dbReference type="SAM" id="MobiDB-lite"/>
    </source>
</evidence>
<accession>A0AAD7BRM8</accession>
<keyword evidence="3" id="KW-1185">Reference proteome</keyword>
<name>A0AAD7BRM8_9AGAR</name>
<dbReference type="EMBL" id="JARKIF010000010">
    <property type="protein sequence ID" value="KAJ7628593.1"/>
    <property type="molecule type" value="Genomic_DNA"/>
</dbReference>
<protein>
    <submittedName>
        <fullName evidence="2">Uncharacterized protein</fullName>
    </submittedName>
</protein>
<reference evidence="2" key="1">
    <citation type="submission" date="2023-03" db="EMBL/GenBank/DDBJ databases">
        <title>Massive genome expansion in bonnet fungi (Mycena s.s.) driven by repeated elements and novel gene families across ecological guilds.</title>
        <authorList>
            <consortium name="Lawrence Berkeley National Laboratory"/>
            <person name="Harder C.B."/>
            <person name="Miyauchi S."/>
            <person name="Viragh M."/>
            <person name="Kuo A."/>
            <person name="Thoen E."/>
            <person name="Andreopoulos B."/>
            <person name="Lu D."/>
            <person name="Skrede I."/>
            <person name="Drula E."/>
            <person name="Henrissat B."/>
            <person name="Morin E."/>
            <person name="Kohler A."/>
            <person name="Barry K."/>
            <person name="LaButti K."/>
            <person name="Morin E."/>
            <person name="Salamov A."/>
            <person name="Lipzen A."/>
            <person name="Mereny Z."/>
            <person name="Hegedus B."/>
            <person name="Baldrian P."/>
            <person name="Stursova M."/>
            <person name="Weitz H."/>
            <person name="Taylor A."/>
            <person name="Grigoriev I.V."/>
            <person name="Nagy L.G."/>
            <person name="Martin F."/>
            <person name="Kauserud H."/>
        </authorList>
    </citation>
    <scope>NUCLEOTIDE SEQUENCE</scope>
    <source>
        <strain evidence="2">9284</strain>
    </source>
</reference>
<comment type="caution">
    <text evidence="2">The sequence shown here is derived from an EMBL/GenBank/DDBJ whole genome shotgun (WGS) entry which is preliminary data.</text>
</comment>